<organism evidence="2 3">
    <name type="scientific">Gottfriedia endophytica</name>
    <dbReference type="NCBI Taxonomy" id="2820819"/>
    <lineage>
        <taxon>Bacteria</taxon>
        <taxon>Bacillati</taxon>
        <taxon>Bacillota</taxon>
        <taxon>Bacilli</taxon>
        <taxon>Bacillales</taxon>
        <taxon>Bacillaceae</taxon>
        <taxon>Gottfriedia</taxon>
    </lineage>
</organism>
<feature type="transmembrane region" description="Helical" evidence="1">
    <location>
        <begin position="76"/>
        <end position="98"/>
    </location>
</feature>
<dbReference type="AlphaFoldDB" id="A0A940NWK4"/>
<dbReference type="EMBL" id="JAGIYQ010000010">
    <property type="protein sequence ID" value="MBP0726283.1"/>
    <property type="molecule type" value="Genomic_DNA"/>
</dbReference>
<evidence type="ECO:0000256" key="1">
    <source>
        <dbReference type="SAM" id="Phobius"/>
    </source>
</evidence>
<evidence type="ECO:0000313" key="3">
    <source>
        <dbReference type="Proteomes" id="UP000682134"/>
    </source>
</evidence>
<feature type="transmembrane region" description="Helical" evidence="1">
    <location>
        <begin position="7"/>
        <end position="27"/>
    </location>
</feature>
<keyword evidence="1" id="KW-0472">Membrane</keyword>
<keyword evidence="1" id="KW-1133">Transmembrane helix</keyword>
<accession>A0A940NWK4</accession>
<sequence length="257" mass="30287">MGLTKTIIRSFLSGIITLFIFILVFTLNDNLSWFKFHEHVTTWFLWLPFCLFAPIWAIFVDFITRHFHFTKLWQKFLLYNLGSIVFWLVTSLVSIIFNHDGHFSIKVVDLIIIFFILIISFFCSSFFYLVNSFQHTFLHSILGYAIFCLLLFFIFNDCTVTKNWTQTKKPNGLTIQFDYFNGEKAIALPIKKKLVLKVDWNLQNQGGYGVSMETKWGHFIGWKEKGDKMLIENSKEKQYYLVLSGTKVSGWVNITWD</sequence>
<reference evidence="2" key="1">
    <citation type="submission" date="2021-04" db="EMBL/GenBank/DDBJ databases">
        <title>Genome seq and assembly of Bacillus sp.</title>
        <authorList>
            <person name="Chhetri G."/>
        </authorList>
    </citation>
    <scope>NUCLEOTIDE SEQUENCE</scope>
    <source>
        <strain evidence="2">RG28</strain>
    </source>
</reference>
<keyword evidence="3" id="KW-1185">Reference proteome</keyword>
<feature type="transmembrane region" description="Helical" evidence="1">
    <location>
        <begin position="137"/>
        <end position="155"/>
    </location>
</feature>
<protein>
    <submittedName>
        <fullName evidence="2">Uncharacterized protein</fullName>
    </submittedName>
</protein>
<proteinExistence type="predicted"/>
<feature type="transmembrane region" description="Helical" evidence="1">
    <location>
        <begin position="43"/>
        <end position="64"/>
    </location>
</feature>
<comment type="caution">
    <text evidence="2">The sequence shown here is derived from an EMBL/GenBank/DDBJ whole genome shotgun (WGS) entry which is preliminary data.</text>
</comment>
<dbReference type="RefSeq" id="WP_209406629.1">
    <property type="nucleotide sequence ID" value="NZ_JAGIYQ010000010.1"/>
</dbReference>
<name>A0A940NWK4_9BACI</name>
<evidence type="ECO:0000313" key="2">
    <source>
        <dbReference type="EMBL" id="MBP0726283.1"/>
    </source>
</evidence>
<keyword evidence="1" id="KW-0812">Transmembrane</keyword>
<feature type="transmembrane region" description="Helical" evidence="1">
    <location>
        <begin position="110"/>
        <end position="130"/>
    </location>
</feature>
<dbReference type="Proteomes" id="UP000682134">
    <property type="component" value="Unassembled WGS sequence"/>
</dbReference>
<gene>
    <name evidence="2" type="ORF">J5Y03_14070</name>
</gene>